<evidence type="ECO:0000313" key="1">
    <source>
        <dbReference type="EMBL" id="CAB5224771.1"/>
    </source>
</evidence>
<sequence length="142" mass="14749">MATSTYLSNPTVKVGTTLAGIVDITDQVSAATLTVTAEALEDTAFGSTSRTMTAGLYNNSLTLTVYASYATSEAYAVLAPLLGTKCYIKVNPTSAADGSTNPGFVLSETFLSSIPVINASLGELSQWEIEFQGGVYSVDVTP</sequence>
<reference evidence="1" key="1">
    <citation type="submission" date="2020-05" db="EMBL/GenBank/DDBJ databases">
        <authorList>
            <person name="Chiriac C."/>
            <person name="Salcher M."/>
            <person name="Ghai R."/>
            <person name="Kavagutti S V."/>
        </authorList>
    </citation>
    <scope>NUCLEOTIDE SEQUENCE</scope>
</reference>
<protein>
    <submittedName>
        <fullName evidence="1">Uncharacterized protein</fullName>
    </submittedName>
</protein>
<gene>
    <name evidence="1" type="ORF">UFOVP740_6</name>
</gene>
<name>A0A6J7X5V1_9CAUD</name>
<dbReference type="EMBL" id="LR798337">
    <property type="protein sequence ID" value="CAB5224771.1"/>
    <property type="molecule type" value="Genomic_DNA"/>
</dbReference>
<accession>A0A6J7X5V1</accession>
<organism evidence="1">
    <name type="scientific">uncultured Caudovirales phage</name>
    <dbReference type="NCBI Taxonomy" id="2100421"/>
    <lineage>
        <taxon>Viruses</taxon>
        <taxon>Duplodnaviria</taxon>
        <taxon>Heunggongvirae</taxon>
        <taxon>Uroviricota</taxon>
        <taxon>Caudoviricetes</taxon>
        <taxon>Peduoviridae</taxon>
        <taxon>Maltschvirus</taxon>
        <taxon>Maltschvirus maltsch</taxon>
    </lineage>
</organism>
<proteinExistence type="predicted"/>